<evidence type="ECO:0000313" key="3">
    <source>
        <dbReference type="Ensembl" id="ENSMSIP00000019715.1"/>
    </source>
</evidence>
<feature type="compositionally biased region" description="Low complexity" evidence="1">
    <location>
        <begin position="477"/>
        <end position="487"/>
    </location>
</feature>
<feature type="compositionally biased region" description="Polar residues" evidence="1">
    <location>
        <begin position="48"/>
        <end position="58"/>
    </location>
</feature>
<feature type="compositionally biased region" description="Low complexity" evidence="1">
    <location>
        <begin position="274"/>
        <end position="288"/>
    </location>
</feature>
<dbReference type="PROSITE" id="PS51505">
    <property type="entry name" value="SCA7"/>
    <property type="match status" value="1"/>
</dbReference>
<feature type="compositionally biased region" description="Basic residues" evidence="1">
    <location>
        <begin position="488"/>
        <end position="498"/>
    </location>
</feature>
<reference evidence="3" key="1">
    <citation type="submission" date="2025-08" db="UniProtKB">
        <authorList>
            <consortium name="Ensembl"/>
        </authorList>
    </citation>
    <scope>IDENTIFICATION</scope>
</reference>
<evidence type="ECO:0000256" key="1">
    <source>
        <dbReference type="SAM" id="MobiDB-lite"/>
    </source>
</evidence>
<feature type="compositionally biased region" description="Basic and acidic residues" evidence="1">
    <location>
        <begin position="499"/>
        <end position="512"/>
    </location>
</feature>
<name>A0A8C6HCZ4_MUSSI</name>
<feature type="compositionally biased region" description="Polar residues" evidence="1">
    <location>
        <begin position="684"/>
        <end position="695"/>
    </location>
</feature>
<sequence>MCRPSPSPASPASNSRTPLAQAKTKACLSGHSAVSSTSKPFKTPKDNLLTSSSTQHTVFSAKGPRNKPCVPVPVVSLEKIPNLVKADGANVKMNSTTTTAATSSSSAVSTPPLIKPTLMSKSVPPSPEKILNGKGILSATIDKKHPNGTKNSNKPYRRLSEREFDPNKHCGVLDPETKKPCTRSLTCKTHSLSHRRAVPGRKKQFDLLLAEHKAKSREKEVKEHLLTSAREILPNPPGPSPDAPQASSGSTVAEPKVASPPKSRPLNSVLPRPSSANSISSSTSSNHSGYTPEPPLLPAGGDLASRLSSDEGEMDGADESEKLDCQFSTHHPRPLAFCSFGSRLMGRGYYVFDRRWDRFRFALNSMVEKHLNSQMWKKIPPAADSPMPSPAAHITTPVPASVLQPFSNPSAVYLPSAPISSRLTSSYIMTSAMLSDAAFVASPDPRVLMSHTTAFPHVAATLSIMDSTFKAPSAVSPIPAVIPSPSHKPSKTKTSKSSKVKDLSARSDESPSNKKRKPQSSTSASSLSLQAPLSSPLSGPHKKNCILNASSALNSYQAAPPYNSLSVHNSNNGVSPLSAKLEPSGRTSLPSGPMDIVRQVGAVGGSSGSCPLSVPSLALHAGDLSLASHNAVSSLPLSFDKSEGKKRKNSSPSSKACKITKMPGMNSVHKKNPPSLLAPVPDPVNSTSSRQVGKNSSLALSQSSPSSISSPGHSRQVSFQGWRKPRKANIKPVRRCTGVRP</sequence>
<dbReference type="AlphaFoldDB" id="A0A8C6HCZ4"/>
<protein>
    <submittedName>
        <fullName evidence="3">Ataxin 7-like 1</fullName>
    </submittedName>
</protein>
<dbReference type="InterPro" id="IPR013243">
    <property type="entry name" value="SCA7_dom"/>
</dbReference>
<feature type="region of interest" description="Disordered" evidence="1">
    <location>
        <begin position="1"/>
        <end position="65"/>
    </location>
</feature>
<feature type="compositionally biased region" description="Low complexity" evidence="1">
    <location>
        <begin position="519"/>
        <end position="538"/>
    </location>
</feature>
<dbReference type="Pfam" id="PF08313">
    <property type="entry name" value="SCA7"/>
    <property type="match status" value="1"/>
</dbReference>
<evidence type="ECO:0000259" key="2">
    <source>
        <dbReference type="PROSITE" id="PS51505"/>
    </source>
</evidence>
<feature type="compositionally biased region" description="Basic residues" evidence="1">
    <location>
        <begin position="723"/>
        <end position="734"/>
    </location>
</feature>
<dbReference type="PANTHER" id="PTHR15117:SF9">
    <property type="entry name" value="ATAXIN-7-LIKE PROTEIN 1"/>
    <property type="match status" value="1"/>
</dbReference>
<organism evidence="3 4">
    <name type="scientific">Mus spicilegus</name>
    <name type="common">Mound-building mouse</name>
    <dbReference type="NCBI Taxonomy" id="10103"/>
    <lineage>
        <taxon>Eukaryota</taxon>
        <taxon>Metazoa</taxon>
        <taxon>Chordata</taxon>
        <taxon>Craniata</taxon>
        <taxon>Vertebrata</taxon>
        <taxon>Euteleostomi</taxon>
        <taxon>Mammalia</taxon>
        <taxon>Eutheria</taxon>
        <taxon>Euarchontoglires</taxon>
        <taxon>Glires</taxon>
        <taxon>Rodentia</taxon>
        <taxon>Myomorpha</taxon>
        <taxon>Muroidea</taxon>
        <taxon>Muridae</taxon>
        <taxon>Murinae</taxon>
        <taxon>Mus</taxon>
        <taxon>Mus</taxon>
    </lineage>
</organism>
<keyword evidence="4" id="KW-1185">Reference proteome</keyword>
<feature type="region of interest" description="Disordered" evidence="1">
    <location>
        <begin position="638"/>
        <end position="741"/>
    </location>
</feature>
<accession>A0A8C6HCZ4</accession>
<reference evidence="3" key="2">
    <citation type="submission" date="2025-09" db="UniProtKB">
        <authorList>
            <consortium name="Ensembl"/>
        </authorList>
    </citation>
    <scope>IDENTIFICATION</scope>
</reference>
<feature type="domain" description="SCA7" evidence="2">
    <location>
        <begin position="157"/>
        <end position="224"/>
    </location>
</feature>
<dbReference type="Ensembl" id="ENSMSIT00000024894.1">
    <property type="protein sequence ID" value="ENSMSIP00000019715.1"/>
    <property type="gene ID" value="ENSMSIG00000016762.1"/>
</dbReference>
<dbReference type="GeneTree" id="ENSGT00940000158612"/>
<dbReference type="InterPro" id="IPR052237">
    <property type="entry name" value="Ataxin-7-like_regulator"/>
</dbReference>
<feature type="compositionally biased region" description="Low complexity" evidence="1">
    <location>
        <begin position="696"/>
        <end position="714"/>
    </location>
</feature>
<evidence type="ECO:0000313" key="4">
    <source>
        <dbReference type="Proteomes" id="UP000694415"/>
    </source>
</evidence>
<proteinExistence type="predicted"/>
<feature type="region of interest" description="Disordered" evidence="1">
    <location>
        <begin position="140"/>
        <end position="163"/>
    </location>
</feature>
<dbReference type="PANTHER" id="PTHR15117">
    <property type="entry name" value="ATAXIN 7 RELATED"/>
    <property type="match status" value="1"/>
</dbReference>
<dbReference type="Gene3D" id="6.10.140.670">
    <property type="match status" value="1"/>
</dbReference>
<dbReference type="Proteomes" id="UP000694415">
    <property type="component" value="Unplaced"/>
</dbReference>
<feature type="region of interest" description="Disordered" evidence="1">
    <location>
        <begin position="477"/>
        <end position="540"/>
    </location>
</feature>
<feature type="region of interest" description="Disordered" evidence="1">
    <location>
        <begin position="231"/>
        <end position="319"/>
    </location>
</feature>